<evidence type="ECO:0000256" key="3">
    <source>
        <dbReference type="ARBA" id="ARBA00023163"/>
    </source>
</evidence>
<keyword evidence="2" id="KW-0240">DNA-directed RNA polymerase</keyword>
<dbReference type="EnsemblMetazoa" id="Aqu2.1.18086_001">
    <property type="protein sequence ID" value="Aqu2.1.18086_001"/>
    <property type="gene ID" value="Aqu2.1.18086"/>
</dbReference>
<accession>A0A1X7TT98</accession>
<evidence type="ECO:0000256" key="5">
    <source>
        <dbReference type="SAM" id="MobiDB-lite"/>
    </source>
</evidence>
<reference evidence="6" key="2">
    <citation type="submission" date="2017-05" db="UniProtKB">
        <authorList>
            <consortium name="EnsemblMetazoa"/>
        </authorList>
    </citation>
    <scope>IDENTIFICATION</scope>
</reference>
<sequence length="269" mass="30531">MEEIYEEEPDCLPFVSVSVREHVSLMPSYMGDIGNAIYQHLNKRLLNYSSKLGGILVSYSRPALLKHYGLLMADLPQIHVDIQYNATVLQTPLHSTILATVNRVGEDFVTCTWAKCMNIVIPYTEMEGSVMLSEGDPVLVNITRVSIENDEYVLFGRLLLTNAMRQSNSEEGRGSKANDDEKEVLSKEKKKKRKRKHSELATEAEEDIETSRFSTMEEIPGSDDQDSQTCHKVCNSILSPKKKKRKKKDSLEGPPSMEHSSKKKRRTKH</sequence>
<dbReference type="AlphaFoldDB" id="A0A1X7TT98"/>
<dbReference type="KEGG" id="aqu:105314414"/>
<keyword evidence="3" id="KW-0804">Transcription</keyword>
<dbReference type="InterPro" id="IPR045113">
    <property type="entry name" value="Rpb7-like"/>
</dbReference>
<evidence type="ECO:0000313" key="7">
    <source>
        <dbReference type="Proteomes" id="UP000007879"/>
    </source>
</evidence>
<dbReference type="Proteomes" id="UP000007879">
    <property type="component" value="Unassembled WGS sequence"/>
</dbReference>
<dbReference type="GO" id="GO:0006352">
    <property type="term" value="P:DNA-templated transcription initiation"/>
    <property type="evidence" value="ECO:0007669"/>
    <property type="project" value="InterPro"/>
</dbReference>
<dbReference type="PANTHER" id="PTHR12709">
    <property type="entry name" value="DNA-DIRECTED RNA POLYMERASE II, III"/>
    <property type="match status" value="1"/>
</dbReference>
<dbReference type="InterPro" id="IPR036898">
    <property type="entry name" value="RNA_pol_Rpb7-like_N_sf"/>
</dbReference>
<dbReference type="InParanoid" id="A0A1X7TT98"/>
<comment type="subcellular location">
    <subcellularLocation>
        <location evidence="1">Nucleus</location>
    </subcellularLocation>
</comment>
<dbReference type="Gene3D" id="3.30.1490.120">
    <property type="entry name" value="RNA polymerase Rpb7-like, N-terminal domain"/>
    <property type="match status" value="1"/>
</dbReference>
<feature type="region of interest" description="Disordered" evidence="5">
    <location>
        <begin position="166"/>
        <end position="269"/>
    </location>
</feature>
<dbReference type="STRING" id="400682.A0A1X7TT98"/>
<dbReference type="GO" id="GO:0005736">
    <property type="term" value="C:RNA polymerase I complex"/>
    <property type="evidence" value="ECO:0007669"/>
    <property type="project" value="TreeGrafter"/>
</dbReference>
<dbReference type="GO" id="GO:0006362">
    <property type="term" value="P:transcription elongation by RNA polymerase I"/>
    <property type="evidence" value="ECO:0007669"/>
    <property type="project" value="TreeGrafter"/>
</dbReference>
<organism evidence="6">
    <name type="scientific">Amphimedon queenslandica</name>
    <name type="common">Sponge</name>
    <dbReference type="NCBI Taxonomy" id="400682"/>
    <lineage>
        <taxon>Eukaryota</taxon>
        <taxon>Metazoa</taxon>
        <taxon>Porifera</taxon>
        <taxon>Demospongiae</taxon>
        <taxon>Heteroscleromorpha</taxon>
        <taxon>Haplosclerida</taxon>
        <taxon>Niphatidae</taxon>
        <taxon>Amphimedon</taxon>
    </lineage>
</organism>
<evidence type="ECO:0000256" key="2">
    <source>
        <dbReference type="ARBA" id="ARBA00022478"/>
    </source>
</evidence>
<evidence type="ECO:0000256" key="4">
    <source>
        <dbReference type="ARBA" id="ARBA00023242"/>
    </source>
</evidence>
<feature type="compositionally biased region" description="Basic residues" evidence="5">
    <location>
        <begin position="188"/>
        <end position="197"/>
    </location>
</feature>
<feature type="compositionally biased region" description="Basic and acidic residues" evidence="5">
    <location>
        <begin position="168"/>
        <end position="187"/>
    </location>
</feature>
<keyword evidence="7" id="KW-1185">Reference proteome</keyword>
<evidence type="ECO:0000313" key="6">
    <source>
        <dbReference type="EnsemblMetazoa" id="Aqu2.1.18086_001"/>
    </source>
</evidence>
<name>A0A1X7TT98_AMPQE</name>
<dbReference type="OrthoDB" id="10250504at2759"/>
<evidence type="ECO:0000256" key="1">
    <source>
        <dbReference type="ARBA" id="ARBA00004123"/>
    </source>
</evidence>
<gene>
    <name evidence="6" type="primary">105314414</name>
</gene>
<evidence type="ECO:0008006" key="8">
    <source>
        <dbReference type="Google" id="ProtNLM"/>
    </source>
</evidence>
<dbReference type="EnsemblMetazoa" id="XM_011408577.2">
    <property type="protein sequence ID" value="XP_011406879.1"/>
    <property type="gene ID" value="LOC105314414"/>
</dbReference>
<protein>
    <recommendedName>
        <fullName evidence="8">RPA43 OB domain-containing protein</fullName>
    </recommendedName>
</protein>
<keyword evidence="4" id="KW-0539">Nucleus</keyword>
<reference evidence="7" key="1">
    <citation type="journal article" date="2010" name="Nature">
        <title>The Amphimedon queenslandica genome and the evolution of animal complexity.</title>
        <authorList>
            <person name="Srivastava M."/>
            <person name="Simakov O."/>
            <person name="Chapman J."/>
            <person name="Fahey B."/>
            <person name="Gauthier M.E."/>
            <person name="Mitros T."/>
            <person name="Richards G.S."/>
            <person name="Conaco C."/>
            <person name="Dacre M."/>
            <person name="Hellsten U."/>
            <person name="Larroux C."/>
            <person name="Putnam N.H."/>
            <person name="Stanke M."/>
            <person name="Adamska M."/>
            <person name="Darling A."/>
            <person name="Degnan S.M."/>
            <person name="Oakley T.H."/>
            <person name="Plachetzki D.C."/>
            <person name="Zhai Y."/>
            <person name="Adamski M."/>
            <person name="Calcino A."/>
            <person name="Cummins S.F."/>
            <person name="Goodstein D.M."/>
            <person name="Harris C."/>
            <person name="Jackson D.J."/>
            <person name="Leys S.P."/>
            <person name="Shu S."/>
            <person name="Woodcroft B.J."/>
            <person name="Vervoort M."/>
            <person name="Kosik K.S."/>
            <person name="Manning G."/>
            <person name="Degnan B.M."/>
            <person name="Rokhsar D.S."/>
        </authorList>
    </citation>
    <scope>NUCLEOTIDE SEQUENCE [LARGE SCALE GENOMIC DNA]</scope>
</reference>
<proteinExistence type="predicted"/>
<dbReference type="PANTHER" id="PTHR12709:SF5">
    <property type="entry name" value="DNA-DIRECTED RNA POLYMERASE I SUBUNIT RPA43"/>
    <property type="match status" value="1"/>
</dbReference>